<reference evidence="1 2" key="1">
    <citation type="journal article" date="2023" name="Genes (Basel)">
        <title>Chromosome-Level Genome Assembly and Circadian Gene Repertoire of the Patagonia Blennie Eleginops maclovinus-The Closest Ancestral Proxy of Antarctic Cryonotothenioids.</title>
        <authorList>
            <person name="Cheng C.C."/>
            <person name="Rivera-Colon A.G."/>
            <person name="Minhas B.F."/>
            <person name="Wilson L."/>
            <person name="Rayamajhi N."/>
            <person name="Vargas-Chacoff L."/>
            <person name="Catchen J.M."/>
        </authorList>
    </citation>
    <scope>NUCLEOTIDE SEQUENCE [LARGE SCALE GENOMIC DNA]</scope>
    <source>
        <strain evidence="1">JMC-PN-2008</strain>
    </source>
</reference>
<protein>
    <submittedName>
        <fullName evidence="1">Uncharacterized protein</fullName>
    </submittedName>
</protein>
<gene>
    <name evidence="1" type="ORF">PBY51_008587</name>
</gene>
<evidence type="ECO:0000313" key="1">
    <source>
        <dbReference type="EMBL" id="KAK5848901.1"/>
    </source>
</evidence>
<comment type="caution">
    <text evidence="1">The sequence shown here is derived from an EMBL/GenBank/DDBJ whole genome shotgun (WGS) entry which is preliminary data.</text>
</comment>
<dbReference type="AlphaFoldDB" id="A0AAN7WUB4"/>
<dbReference type="EMBL" id="JAUZQC010000024">
    <property type="protein sequence ID" value="KAK5848901.1"/>
    <property type="molecule type" value="Genomic_DNA"/>
</dbReference>
<name>A0AAN7WUB4_ELEMC</name>
<proteinExistence type="predicted"/>
<dbReference type="Proteomes" id="UP001346869">
    <property type="component" value="Unassembled WGS sequence"/>
</dbReference>
<organism evidence="1 2">
    <name type="scientific">Eleginops maclovinus</name>
    <name type="common">Patagonian blennie</name>
    <name type="synonym">Eleginus maclovinus</name>
    <dbReference type="NCBI Taxonomy" id="56733"/>
    <lineage>
        <taxon>Eukaryota</taxon>
        <taxon>Metazoa</taxon>
        <taxon>Chordata</taxon>
        <taxon>Craniata</taxon>
        <taxon>Vertebrata</taxon>
        <taxon>Euteleostomi</taxon>
        <taxon>Actinopterygii</taxon>
        <taxon>Neopterygii</taxon>
        <taxon>Teleostei</taxon>
        <taxon>Neoteleostei</taxon>
        <taxon>Acanthomorphata</taxon>
        <taxon>Eupercaria</taxon>
        <taxon>Perciformes</taxon>
        <taxon>Notothenioidei</taxon>
        <taxon>Eleginopidae</taxon>
        <taxon>Eleginops</taxon>
    </lineage>
</organism>
<accession>A0AAN7WUB4</accession>
<keyword evidence="2" id="KW-1185">Reference proteome</keyword>
<sequence>MLNKSREGAGGILAALDKKSPALAPPLSHQLPIPTFLTQPPTAMDDDMCHIKSTCIHRGSASSMLAGFWLNRRSELRGDMWHLRHSNPTPGGAGRLGVGSCQAGIRHLH</sequence>
<reference evidence="1 2" key="2">
    <citation type="journal article" date="2023" name="Mol. Biol. Evol.">
        <title>Genomics of Secondarily Temperate Adaptation in the Only Non-Antarctic Icefish.</title>
        <authorList>
            <person name="Rivera-Colon A.G."/>
            <person name="Rayamajhi N."/>
            <person name="Minhas B.F."/>
            <person name="Madrigal G."/>
            <person name="Bilyk K.T."/>
            <person name="Yoon V."/>
            <person name="Hune M."/>
            <person name="Gregory S."/>
            <person name="Cheng C.H.C."/>
            <person name="Catchen J.M."/>
        </authorList>
    </citation>
    <scope>NUCLEOTIDE SEQUENCE [LARGE SCALE GENOMIC DNA]</scope>
    <source>
        <strain evidence="1">JMC-PN-2008</strain>
    </source>
</reference>
<evidence type="ECO:0000313" key="2">
    <source>
        <dbReference type="Proteomes" id="UP001346869"/>
    </source>
</evidence>